<feature type="coiled-coil region" evidence="1">
    <location>
        <begin position="167"/>
        <end position="222"/>
    </location>
</feature>
<feature type="region of interest" description="Disordered" evidence="2">
    <location>
        <begin position="1"/>
        <end position="34"/>
    </location>
</feature>
<keyword evidence="4" id="KW-1185">Reference proteome</keyword>
<sequence>MFGKMLFTRPARDLATTSTSQSQPGPSGRSLFKRPLTFLQNVQGLKYFYRRSHSQDEVKDARLQENGPPEPSFQAMSHSSEGFDGVTQGHPQPQVPHSASPAVTPSPANRNTFSPAQAEEEVSATSTPPTTFSAATSLGPATARSVPTTPTSTLPSSLHSFEPHADLLAVNQRIAELEALAKQVEQEHADYVKVAREMDVTLTSLEKEVDSAIEAIKNVNRRTTLEDEQCMELHHMWCDEVRTTSKAEGDLFWAKHEYEVGQKHCLSEDSSVIVYVICGYVGRGIIDYDILLLNKGVPVFKGGSETDCEEFIRFVYTYAFDKGKAKDNNWIAAFAATRFSGPVLRWFARLSPDARTDWLALQVALLDEYHSDYIDKSTNEVSSSSAEATIPTPAAAAPAPLFQMQCQNMMRII</sequence>
<dbReference type="EMBL" id="KN823448">
    <property type="protein sequence ID" value="KIO16992.1"/>
    <property type="molecule type" value="Genomic_DNA"/>
</dbReference>
<dbReference type="HOGENOM" id="CLU_665974_0_0_1"/>
<feature type="compositionally biased region" description="Polar residues" evidence="2">
    <location>
        <begin position="89"/>
        <end position="115"/>
    </location>
</feature>
<reference evidence="4" key="2">
    <citation type="submission" date="2015-01" db="EMBL/GenBank/DDBJ databases">
        <title>Evolutionary Origins and Diversification of the Mycorrhizal Mutualists.</title>
        <authorList>
            <consortium name="DOE Joint Genome Institute"/>
            <consortium name="Mycorrhizal Genomics Consortium"/>
            <person name="Kohler A."/>
            <person name="Kuo A."/>
            <person name="Nagy L.G."/>
            <person name="Floudas D."/>
            <person name="Copeland A."/>
            <person name="Barry K.W."/>
            <person name="Cichocki N."/>
            <person name="Veneault-Fourrey C."/>
            <person name="LaButti K."/>
            <person name="Lindquist E.A."/>
            <person name="Lipzen A."/>
            <person name="Lundell T."/>
            <person name="Morin E."/>
            <person name="Murat C."/>
            <person name="Riley R."/>
            <person name="Ohm R."/>
            <person name="Sun H."/>
            <person name="Tunlid A."/>
            <person name="Henrissat B."/>
            <person name="Grigoriev I.V."/>
            <person name="Hibbett D.S."/>
            <person name="Martin F."/>
        </authorList>
    </citation>
    <scope>NUCLEOTIDE SEQUENCE [LARGE SCALE GENOMIC DNA]</scope>
    <source>
        <strain evidence="4">MUT 4182</strain>
    </source>
</reference>
<feature type="compositionally biased region" description="Low complexity" evidence="2">
    <location>
        <begin position="147"/>
        <end position="157"/>
    </location>
</feature>
<evidence type="ECO:0000313" key="4">
    <source>
        <dbReference type="Proteomes" id="UP000054248"/>
    </source>
</evidence>
<evidence type="ECO:0000256" key="1">
    <source>
        <dbReference type="SAM" id="Coils"/>
    </source>
</evidence>
<keyword evidence="1" id="KW-0175">Coiled coil</keyword>
<dbReference type="Proteomes" id="UP000054248">
    <property type="component" value="Unassembled WGS sequence"/>
</dbReference>
<organism evidence="3 4">
    <name type="scientific">Tulasnella calospora MUT 4182</name>
    <dbReference type="NCBI Taxonomy" id="1051891"/>
    <lineage>
        <taxon>Eukaryota</taxon>
        <taxon>Fungi</taxon>
        <taxon>Dikarya</taxon>
        <taxon>Basidiomycota</taxon>
        <taxon>Agaricomycotina</taxon>
        <taxon>Agaricomycetes</taxon>
        <taxon>Cantharellales</taxon>
        <taxon>Tulasnellaceae</taxon>
        <taxon>Tulasnella</taxon>
    </lineage>
</organism>
<proteinExistence type="predicted"/>
<protein>
    <recommendedName>
        <fullName evidence="5">Retrotransposon gag domain-containing protein</fullName>
    </recommendedName>
</protein>
<gene>
    <name evidence="3" type="ORF">M407DRAFT_33362</name>
</gene>
<evidence type="ECO:0008006" key="5">
    <source>
        <dbReference type="Google" id="ProtNLM"/>
    </source>
</evidence>
<accession>A0A0C3L631</accession>
<evidence type="ECO:0000313" key="3">
    <source>
        <dbReference type="EMBL" id="KIO16992.1"/>
    </source>
</evidence>
<feature type="compositionally biased region" description="Low complexity" evidence="2">
    <location>
        <begin position="123"/>
        <end position="137"/>
    </location>
</feature>
<name>A0A0C3L631_9AGAM</name>
<evidence type="ECO:0000256" key="2">
    <source>
        <dbReference type="SAM" id="MobiDB-lite"/>
    </source>
</evidence>
<feature type="region of interest" description="Disordered" evidence="2">
    <location>
        <begin position="56"/>
        <end position="157"/>
    </location>
</feature>
<reference evidence="3 4" key="1">
    <citation type="submission" date="2014-04" db="EMBL/GenBank/DDBJ databases">
        <authorList>
            <consortium name="DOE Joint Genome Institute"/>
            <person name="Kuo A."/>
            <person name="Girlanda M."/>
            <person name="Perotto S."/>
            <person name="Kohler A."/>
            <person name="Nagy L.G."/>
            <person name="Floudas D."/>
            <person name="Copeland A."/>
            <person name="Barry K.W."/>
            <person name="Cichocki N."/>
            <person name="Veneault-Fourrey C."/>
            <person name="LaButti K."/>
            <person name="Lindquist E.A."/>
            <person name="Lipzen A."/>
            <person name="Lundell T."/>
            <person name="Morin E."/>
            <person name="Murat C."/>
            <person name="Sun H."/>
            <person name="Tunlid A."/>
            <person name="Henrissat B."/>
            <person name="Grigoriev I.V."/>
            <person name="Hibbett D.S."/>
            <person name="Martin F."/>
            <person name="Nordberg H.P."/>
            <person name="Cantor M.N."/>
            <person name="Hua S.X."/>
        </authorList>
    </citation>
    <scope>NUCLEOTIDE SEQUENCE [LARGE SCALE GENOMIC DNA]</scope>
    <source>
        <strain evidence="3 4">MUT 4182</strain>
    </source>
</reference>
<dbReference type="AlphaFoldDB" id="A0A0C3L631"/>
<feature type="compositionally biased region" description="Low complexity" evidence="2">
    <location>
        <begin position="16"/>
        <end position="28"/>
    </location>
</feature>